<evidence type="ECO:0000313" key="1">
    <source>
        <dbReference type="EMBL" id="XFD39467.1"/>
    </source>
</evidence>
<accession>A0ACD5DDK9</accession>
<dbReference type="EMBL" id="CP168151">
    <property type="protein sequence ID" value="XFD39467.1"/>
    <property type="molecule type" value="Genomic_DNA"/>
</dbReference>
<dbReference type="Proteomes" id="UP001149860">
    <property type="component" value="Chromosome"/>
</dbReference>
<name>A0ACD5DDK9_9LACO</name>
<keyword evidence="2" id="KW-1185">Reference proteome</keyword>
<reference evidence="1" key="1">
    <citation type="submission" date="2024-08" db="EMBL/GenBank/DDBJ databases">
        <title>Lentilactobacillus sp. nov., isolated from tree bark.</title>
        <authorList>
            <person name="Phuengjayaem S."/>
            <person name="Tanasupawat S."/>
        </authorList>
    </citation>
    <scope>NUCLEOTIDE SEQUENCE</scope>
    <source>
        <strain evidence="1">SPB1-3</strain>
    </source>
</reference>
<evidence type="ECO:0000313" key="2">
    <source>
        <dbReference type="Proteomes" id="UP001149860"/>
    </source>
</evidence>
<organism evidence="1 2">
    <name type="scientific">Lentilactobacillus terminaliae</name>
    <dbReference type="NCBI Taxonomy" id="3003483"/>
    <lineage>
        <taxon>Bacteria</taxon>
        <taxon>Bacillati</taxon>
        <taxon>Bacillota</taxon>
        <taxon>Bacilli</taxon>
        <taxon>Lactobacillales</taxon>
        <taxon>Lactobacillaceae</taxon>
        <taxon>Lentilactobacillus</taxon>
    </lineage>
</organism>
<protein>
    <submittedName>
        <fullName evidence="1">LysR family transcriptional regulator</fullName>
    </submittedName>
</protein>
<gene>
    <name evidence="1" type="ORF">O0236_008700</name>
</gene>
<proteinExistence type="predicted"/>
<sequence>MEIRQLMTFISLVNTGNFSQSASILGYTQSTVSMQMKSLETELGGKLYTYTRHQFKLTDMGKRLVPIAERLLDNYSQINELNDKSAIPSVIKIAAPESISCVYLPDIIRQFREVVPNVRVEVVNATCLYNEERLLRGEVDVAFMLWPMKVNNVLVDHDIGKQAMSLITDGKYKSQEEILSDPDVVFLTNEAQCSYRNQFETATWLQHQHKFTTQELASLDTIVKMVSCGVGFSYVPEFVAKDAIKKGTVKTIENDVTNHIHMHLLTRSDSNNSPIIKQFVDATDNVLNKKD</sequence>